<evidence type="ECO:0000259" key="2">
    <source>
        <dbReference type="SMART" id="SM01327"/>
    </source>
</evidence>
<feature type="compositionally biased region" description="Basic residues" evidence="1">
    <location>
        <begin position="198"/>
        <end position="208"/>
    </location>
</feature>
<accession>A0AAV5S473</accession>
<feature type="region of interest" description="Disordered" evidence="1">
    <location>
        <begin position="706"/>
        <end position="741"/>
    </location>
</feature>
<dbReference type="Pfam" id="PF08632">
    <property type="entry name" value="Zds_C"/>
    <property type="match status" value="1"/>
</dbReference>
<feature type="region of interest" description="Disordered" evidence="1">
    <location>
        <begin position="393"/>
        <end position="446"/>
    </location>
</feature>
<dbReference type="EMBL" id="BTGD01000025">
    <property type="protein sequence ID" value="GMM58546.1"/>
    <property type="molecule type" value="Genomic_DNA"/>
</dbReference>
<dbReference type="GO" id="GO:0005737">
    <property type="term" value="C:cytoplasm"/>
    <property type="evidence" value="ECO:0007669"/>
    <property type="project" value="TreeGrafter"/>
</dbReference>
<evidence type="ECO:0000313" key="4">
    <source>
        <dbReference type="Proteomes" id="UP001377567"/>
    </source>
</evidence>
<feature type="compositionally biased region" description="Basic and acidic residues" evidence="1">
    <location>
        <begin position="722"/>
        <end position="741"/>
    </location>
</feature>
<feature type="compositionally biased region" description="Low complexity" evidence="1">
    <location>
        <begin position="93"/>
        <end position="107"/>
    </location>
</feature>
<feature type="compositionally biased region" description="Basic residues" evidence="1">
    <location>
        <begin position="773"/>
        <end position="782"/>
    </location>
</feature>
<feature type="compositionally biased region" description="Polar residues" evidence="1">
    <location>
        <begin position="942"/>
        <end position="965"/>
    </location>
</feature>
<feature type="compositionally biased region" description="Polar residues" evidence="1">
    <location>
        <begin position="184"/>
        <end position="194"/>
    </location>
</feature>
<organism evidence="3 4">
    <name type="scientific">Maudiozyma humilis</name>
    <name type="common">Sour dough yeast</name>
    <name type="synonym">Kazachstania humilis</name>
    <dbReference type="NCBI Taxonomy" id="51915"/>
    <lineage>
        <taxon>Eukaryota</taxon>
        <taxon>Fungi</taxon>
        <taxon>Dikarya</taxon>
        <taxon>Ascomycota</taxon>
        <taxon>Saccharomycotina</taxon>
        <taxon>Saccharomycetes</taxon>
        <taxon>Saccharomycetales</taxon>
        <taxon>Saccharomycetaceae</taxon>
        <taxon>Maudiozyma</taxon>
    </lineage>
</organism>
<feature type="compositionally biased region" description="Polar residues" evidence="1">
    <location>
        <begin position="509"/>
        <end position="539"/>
    </location>
</feature>
<reference evidence="3 4" key="1">
    <citation type="journal article" date="2023" name="Elife">
        <title>Identification of key yeast species and microbe-microbe interactions impacting larval growth of Drosophila in the wild.</title>
        <authorList>
            <person name="Mure A."/>
            <person name="Sugiura Y."/>
            <person name="Maeda R."/>
            <person name="Honda K."/>
            <person name="Sakurai N."/>
            <person name="Takahashi Y."/>
            <person name="Watada M."/>
            <person name="Katoh T."/>
            <person name="Gotoh A."/>
            <person name="Gotoh Y."/>
            <person name="Taniguchi I."/>
            <person name="Nakamura K."/>
            <person name="Hayashi T."/>
            <person name="Katayama T."/>
            <person name="Uemura T."/>
            <person name="Hattori Y."/>
        </authorList>
    </citation>
    <scope>NUCLEOTIDE SEQUENCE [LARGE SCALE GENOMIC DNA]</scope>
    <source>
        <strain evidence="3 4">KH-74</strain>
    </source>
</reference>
<feature type="region of interest" description="Disordered" evidence="1">
    <location>
        <begin position="773"/>
        <end position="969"/>
    </location>
</feature>
<feature type="compositionally biased region" description="Polar residues" evidence="1">
    <location>
        <begin position="874"/>
        <end position="890"/>
    </location>
</feature>
<dbReference type="InterPro" id="IPR013941">
    <property type="entry name" value="ZDS1_C"/>
</dbReference>
<feature type="compositionally biased region" description="Basic and acidic residues" evidence="1">
    <location>
        <begin position="430"/>
        <end position="442"/>
    </location>
</feature>
<feature type="compositionally biased region" description="Polar residues" evidence="1">
    <location>
        <begin position="1"/>
        <end position="11"/>
    </location>
</feature>
<protein>
    <submittedName>
        <fullName evidence="3">Zds2 protein</fullName>
    </submittedName>
</protein>
<feature type="compositionally biased region" description="Polar residues" evidence="1">
    <location>
        <begin position="114"/>
        <end position="124"/>
    </location>
</feature>
<feature type="compositionally biased region" description="Basic and acidic residues" evidence="1">
    <location>
        <begin position="22"/>
        <end position="36"/>
    </location>
</feature>
<keyword evidence="4" id="KW-1185">Reference proteome</keyword>
<dbReference type="PANTHER" id="PTHR28089">
    <property type="entry name" value="PROTEIN ZDS1-RELATED"/>
    <property type="match status" value="1"/>
</dbReference>
<proteinExistence type="predicted"/>
<feature type="region of interest" description="Disordered" evidence="1">
    <location>
        <begin position="146"/>
        <end position="223"/>
    </location>
</feature>
<gene>
    <name evidence="3" type="ORF">DAKH74_051630</name>
</gene>
<dbReference type="SMART" id="SM01327">
    <property type="entry name" value="Zds_C"/>
    <property type="match status" value="1"/>
</dbReference>
<feature type="compositionally biased region" description="Low complexity" evidence="1">
    <location>
        <begin position="146"/>
        <end position="163"/>
    </location>
</feature>
<feature type="region of interest" description="Disordered" evidence="1">
    <location>
        <begin position="264"/>
        <end position="348"/>
    </location>
</feature>
<feature type="compositionally biased region" description="Basic residues" evidence="1">
    <location>
        <begin position="296"/>
        <end position="307"/>
    </location>
</feature>
<feature type="region of interest" description="Disordered" evidence="1">
    <location>
        <begin position="461"/>
        <end position="542"/>
    </location>
</feature>
<feature type="compositionally biased region" description="Basic and acidic residues" evidence="1">
    <location>
        <begin position="493"/>
        <end position="508"/>
    </location>
</feature>
<feature type="compositionally biased region" description="Low complexity" evidence="1">
    <location>
        <begin position="277"/>
        <end position="290"/>
    </location>
</feature>
<feature type="compositionally biased region" description="Basic and acidic residues" evidence="1">
    <location>
        <begin position="847"/>
        <end position="860"/>
    </location>
</feature>
<name>A0AAV5S473_MAUHU</name>
<evidence type="ECO:0000256" key="1">
    <source>
        <dbReference type="SAM" id="MobiDB-lite"/>
    </source>
</evidence>
<feature type="region of interest" description="Disordered" evidence="1">
    <location>
        <begin position="1"/>
        <end position="36"/>
    </location>
</feature>
<dbReference type="Proteomes" id="UP001377567">
    <property type="component" value="Unassembled WGS sequence"/>
</dbReference>
<dbReference type="InterPro" id="IPR040206">
    <property type="entry name" value="Zds1/2"/>
</dbReference>
<evidence type="ECO:0000313" key="3">
    <source>
        <dbReference type="EMBL" id="GMM58546.1"/>
    </source>
</evidence>
<dbReference type="AlphaFoldDB" id="A0AAV5S473"/>
<comment type="caution">
    <text evidence="3">The sequence shown here is derived from an EMBL/GenBank/DDBJ whole genome shotgun (WGS) entry which is preliminary data.</text>
</comment>
<dbReference type="GO" id="GO:0010971">
    <property type="term" value="P:positive regulation of G2/M transition of mitotic cell cycle"/>
    <property type="evidence" value="ECO:0007669"/>
    <property type="project" value="TreeGrafter"/>
</dbReference>
<dbReference type="GO" id="GO:0030010">
    <property type="term" value="P:establishment of cell polarity"/>
    <property type="evidence" value="ECO:0007669"/>
    <property type="project" value="TreeGrafter"/>
</dbReference>
<feature type="region of interest" description="Disordered" evidence="1">
    <location>
        <begin position="74"/>
        <end position="124"/>
    </location>
</feature>
<feature type="compositionally biased region" description="Basic and acidic residues" evidence="1">
    <location>
        <begin position="823"/>
        <end position="834"/>
    </location>
</feature>
<feature type="compositionally biased region" description="Low complexity" evidence="1">
    <location>
        <begin position="783"/>
        <end position="794"/>
    </location>
</feature>
<sequence length="1143" mass="124973">MTEDTPTQQAQPKLRLRQRPARTKEQAAAARDKRKSDVLIAAQSLDNEIQSVKNLKRLSIGSLDLLIDPELEFRVNSNTPPPDLSSIKRKSWAAAPTATSPDSSASSILPDGDASTTDSESITNSSIDVTRAEYLHDEAALTTSETIASRASSASSFSNTQPTERPVPSALTRASAAEHGPARNMTTRNLSGISSLRRGSHNVTHSRRVLSGSAEVNDDDDDDGDAITNNLLWVPADQHPSVQPKNYIELVQDTLENIQIQDEGLPASSIDNKENIDSSSSSSESSSLLSPAANTPHKKKRFNRALVRRPSSLRKSYTELSSSSELTTEDEDSETQQHDRTALNRRNSKLRTASLKDITEELTKISNNAGLTNTDAITLARTLSMAGSFTSDELDEMEGGDASSGDGGATVHTSEKQHKSFLESGIISTSDRDSEQNTKGAKETLPAEEFASNMFMKNGLTIPQRSSLRRSKFNTYRIRSSDSSTSSKSTKRYSSERIPKATSEENHTGEQSSFQIPRSPLPFNSDSPATVGTTESPGSISDLYDHYTQLNKTPENDDEIDIDTTDASVPTSQDSSLISNDSVLFRPNNGNDSGSLLHESSNMVIGTAISTSTEAPKLSPTKKETQPWSGKLDDEVRKAEHKHEQTTLVDNSLNETAHIPKARSNHSKNRHKPILNMASASNSLNAGKHANTATRPALVNMTSSMNIQQQDESHKAVSKHTQKTEEKSHHQTTSHSEKEPVEHLLPATAVKHEHEEVQPKKYTLEEKLVKLFKRKTHRRKSSSSHGTSSNAKTSESGVQEEFKKKISKFRKNPKKQVTPPKPSTEELHPTESSKELLPAPNTNEIPKLQRDDSEISDHSHSSGNNELPALQPAVSVTSAKNRESPPQQSVVEVPEGDLSSTNFTETVRELDGDDSQDISGNSDSMDTSAQSVSVKPLGKRSVSATQNNDESGISQNDGSSNQAPLSSLPPRKLTFADVKHSTIPNAPIKFSDSAFGFPLPELTNSTVIMFDHRLGINVERAIYRLSHLKLSDSKRELRQQVLLSNFMYAYLNLVNHTLYMEQAAANTTADFDTYQSDELEMEDEDIGKQYSLGNRDLTSNMSDGIGGIQDNDPSGNILSGNVGQFEYTTEQNNSDGAIIIPEI</sequence>
<dbReference type="PANTHER" id="PTHR28089:SF1">
    <property type="entry name" value="PROTEIN ZDS1-RELATED"/>
    <property type="match status" value="1"/>
</dbReference>
<feature type="domain" description="Protein Zds1 C-terminal" evidence="2">
    <location>
        <begin position="1003"/>
        <end position="1055"/>
    </location>
</feature>
<feature type="compositionally biased region" description="Basic residues" evidence="1">
    <location>
        <begin position="805"/>
        <end position="814"/>
    </location>
</feature>
<feature type="compositionally biased region" description="Polar residues" evidence="1">
    <location>
        <begin position="917"/>
        <end position="933"/>
    </location>
</feature>